<accession>A0AAV9JGV6</accession>
<feature type="compositionally biased region" description="Low complexity" evidence="1">
    <location>
        <begin position="1"/>
        <end position="14"/>
    </location>
</feature>
<feature type="compositionally biased region" description="Pro residues" evidence="1">
    <location>
        <begin position="478"/>
        <end position="489"/>
    </location>
</feature>
<feature type="compositionally biased region" description="Basic and acidic residues" evidence="1">
    <location>
        <begin position="500"/>
        <end position="515"/>
    </location>
</feature>
<dbReference type="Proteomes" id="UP001324427">
    <property type="component" value="Unassembled WGS sequence"/>
</dbReference>
<evidence type="ECO:0000313" key="3">
    <source>
        <dbReference type="Proteomes" id="UP001324427"/>
    </source>
</evidence>
<keyword evidence="3" id="KW-1185">Reference proteome</keyword>
<feature type="compositionally biased region" description="Polar residues" evidence="1">
    <location>
        <begin position="380"/>
        <end position="410"/>
    </location>
</feature>
<dbReference type="AlphaFoldDB" id="A0AAV9JGV6"/>
<evidence type="ECO:0000256" key="1">
    <source>
        <dbReference type="SAM" id="MobiDB-lite"/>
    </source>
</evidence>
<feature type="region of interest" description="Disordered" evidence="1">
    <location>
        <begin position="310"/>
        <end position="425"/>
    </location>
</feature>
<reference evidence="2 3" key="1">
    <citation type="submission" date="2021-11" db="EMBL/GenBank/DDBJ databases">
        <title>Black yeast isolated from Biological Soil Crust.</title>
        <authorList>
            <person name="Kurbessoian T."/>
        </authorList>
    </citation>
    <scope>NUCLEOTIDE SEQUENCE [LARGE SCALE GENOMIC DNA]</scope>
    <source>
        <strain evidence="2 3">CCFEE 5522</strain>
    </source>
</reference>
<feature type="compositionally biased region" description="Low complexity" evidence="1">
    <location>
        <begin position="126"/>
        <end position="151"/>
    </location>
</feature>
<feature type="compositionally biased region" description="Polar residues" evidence="1">
    <location>
        <begin position="461"/>
        <end position="475"/>
    </location>
</feature>
<sequence length="593" mass="65277">MYPPQGGFQQPQYQHAHTQSQSGPPPAKKAKGNPIITRYAPPPGYRGPAQPQPPLQQPGWQPPPQPYGYGQPGYQPYPQPPYAAPQSYQQLQWPGYQQQAYPPTPGYAPPQGYYPPPNPVYPAPQPGWQNPASAPVSAPPQAWQPAAAFQQNIRRQNSAPFPHARNVSIGPVDGNGDPFPPQDPSAAGNDDLEDDFDGECYFARHPDEINPALSLGLIEWQAALPTKMALPSTFAEAELEALAPRKPRPSDEESISEYFVQEKREEVLLSVRQMEAWEEVKNDLIFRELPRVCSEILSMYGLLERYRDRPDPKWTAPPQGNSPPTPTPDISRQGTPMRAEPSNDDMDVASRQDSSQYIKTEDSIEQGDVLGSLEHALYSTGPTNGHTQAQQSTAGGWHSRTTSISSQTGERITRPQPLAPVRDRAQEDLLAALGVTGSPKMVYQTPGPAFAPPPQQANGVAVTSSHNSVMGTQNGMRRPPPPPPPPPPAHHQQHPSMSDAWRRDGHDRRNEHAMERPNSASSQHTAAGSDFHGDDDADATPRAKANGADSRKRSHGEFEYGGPDDRRWAADESTPRPKQKQKQTQQRVDDAYR</sequence>
<protein>
    <submittedName>
        <fullName evidence="2">Uncharacterized protein</fullName>
    </submittedName>
</protein>
<feature type="region of interest" description="Disordered" evidence="1">
    <location>
        <begin position="1"/>
        <end position="197"/>
    </location>
</feature>
<dbReference type="EMBL" id="JAVFHQ010000025">
    <property type="protein sequence ID" value="KAK4544454.1"/>
    <property type="molecule type" value="Genomic_DNA"/>
</dbReference>
<comment type="caution">
    <text evidence="2">The sequence shown here is derived from an EMBL/GenBank/DDBJ whole genome shotgun (WGS) entry which is preliminary data.</text>
</comment>
<feature type="region of interest" description="Disordered" evidence="1">
    <location>
        <begin position="439"/>
        <end position="593"/>
    </location>
</feature>
<organism evidence="2 3">
    <name type="scientific">Oleoguttula mirabilis</name>
    <dbReference type="NCBI Taxonomy" id="1507867"/>
    <lineage>
        <taxon>Eukaryota</taxon>
        <taxon>Fungi</taxon>
        <taxon>Dikarya</taxon>
        <taxon>Ascomycota</taxon>
        <taxon>Pezizomycotina</taxon>
        <taxon>Dothideomycetes</taxon>
        <taxon>Dothideomycetidae</taxon>
        <taxon>Mycosphaerellales</taxon>
        <taxon>Teratosphaeriaceae</taxon>
        <taxon>Oleoguttula</taxon>
    </lineage>
</organism>
<name>A0AAV9JGV6_9PEZI</name>
<proteinExistence type="predicted"/>
<gene>
    <name evidence="2" type="ORF">LTR36_004345</name>
</gene>
<feature type="compositionally biased region" description="Low complexity" evidence="1">
    <location>
        <begin position="84"/>
        <end position="101"/>
    </location>
</feature>
<feature type="compositionally biased region" description="Pro residues" evidence="1">
    <location>
        <begin position="102"/>
        <end position="125"/>
    </location>
</feature>
<feature type="compositionally biased region" description="Basic and acidic residues" evidence="1">
    <location>
        <begin position="549"/>
        <end position="575"/>
    </location>
</feature>
<evidence type="ECO:0000313" key="2">
    <source>
        <dbReference type="EMBL" id="KAK4544454.1"/>
    </source>
</evidence>
<feature type="compositionally biased region" description="Pro residues" evidence="1">
    <location>
        <begin position="40"/>
        <end position="66"/>
    </location>
</feature>